<name>A0A6M3IXX7_9ZZZZ</name>
<organism evidence="1">
    <name type="scientific">viral metagenome</name>
    <dbReference type="NCBI Taxonomy" id="1070528"/>
    <lineage>
        <taxon>unclassified sequences</taxon>
        <taxon>metagenomes</taxon>
        <taxon>organismal metagenomes</taxon>
    </lineage>
</organism>
<sequence>MTDESEMGEIYILERPEGLDTWFLWSTKVRPSRGVFDNANLRNMMADDIIKTGSPKSIVRWLEERKG</sequence>
<evidence type="ECO:0000313" key="1">
    <source>
        <dbReference type="EMBL" id="QJA62184.1"/>
    </source>
</evidence>
<gene>
    <name evidence="2" type="ORF">MM415A01816_0002</name>
    <name evidence="1" type="ORF">MM415B00814_0003</name>
</gene>
<proteinExistence type="predicted"/>
<dbReference type="EMBL" id="MT141464">
    <property type="protein sequence ID" value="QJA62184.1"/>
    <property type="molecule type" value="Genomic_DNA"/>
</dbReference>
<protein>
    <submittedName>
        <fullName evidence="1">Uncharacterized protein</fullName>
    </submittedName>
</protein>
<evidence type="ECO:0000313" key="2">
    <source>
        <dbReference type="EMBL" id="QJA75323.1"/>
    </source>
</evidence>
<dbReference type="EMBL" id="MT142156">
    <property type="protein sequence ID" value="QJA75323.1"/>
    <property type="molecule type" value="Genomic_DNA"/>
</dbReference>
<reference evidence="1" key="1">
    <citation type="submission" date="2020-03" db="EMBL/GenBank/DDBJ databases">
        <title>The deep terrestrial virosphere.</title>
        <authorList>
            <person name="Holmfeldt K."/>
            <person name="Nilsson E."/>
            <person name="Simone D."/>
            <person name="Lopez-Fernandez M."/>
            <person name="Wu X."/>
            <person name="de Brujin I."/>
            <person name="Lundin D."/>
            <person name="Andersson A."/>
            <person name="Bertilsson S."/>
            <person name="Dopson M."/>
        </authorList>
    </citation>
    <scope>NUCLEOTIDE SEQUENCE</scope>
    <source>
        <strain evidence="2">MM415A01816</strain>
        <strain evidence="1">MM415B00814</strain>
    </source>
</reference>
<accession>A0A6M3IXX7</accession>
<dbReference type="AlphaFoldDB" id="A0A6M3IXX7"/>